<dbReference type="RefSeq" id="WP_321534827.1">
    <property type="nucleotide sequence ID" value="NZ_JARGDL010000002.1"/>
</dbReference>
<gene>
    <name evidence="1" type="ORF">P0M35_02800</name>
</gene>
<protein>
    <recommendedName>
        <fullName evidence="3">TonB-dependent receptor plug domain-containing protein</fullName>
    </recommendedName>
</protein>
<comment type="caution">
    <text evidence="1">The sequence shown here is derived from an EMBL/GenBank/DDBJ whole genome shotgun (WGS) entry which is preliminary data.</text>
</comment>
<dbReference type="EMBL" id="JARGDL010000002">
    <property type="protein sequence ID" value="MDF1611063.1"/>
    <property type="molecule type" value="Genomic_DNA"/>
</dbReference>
<dbReference type="AlphaFoldDB" id="A0AAE3P114"/>
<evidence type="ECO:0000313" key="1">
    <source>
        <dbReference type="EMBL" id="MDF1611063.1"/>
    </source>
</evidence>
<keyword evidence="2" id="KW-1185">Reference proteome</keyword>
<sequence length="84" mass="9421">MDKIFLLLLYTVTILPQSNSKKDTLTYQLNQVVITATRYTENLMEIPYAVSLISKDAFMINRSLGVDELLKNVPGVLSQSRAGN</sequence>
<evidence type="ECO:0008006" key="3">
    <source>
        <dbReference type="Google" id="ProtNLM"/>
    </source>
</evidence>
<dbReference type="Proteomes" id="UP001221302">
    <property type="component" value="Unassembled WGS sequence"/>
</dbReference>
<dbReference type="Gene3D" id="2.170.130.10">
    <property type="entry name" value="TonB-dependent receptor, plug domain"/>
    <property type="match status" value="1"/>
</dbReference>
<proteinExistence type="predicted"/>
<dbReference type="SUPFAM" id="SSF56935">
    <property type="entry name" value="Porins"/>
    <property type="match status" value="1"/>
</dbReference>
<accession>A0AAE3P114</accession>
<organism evidence="1 2">
    <name type="scientific">Stygiobacter electus</name>
    <dbReference type="NCBI Taxonomy" id="3032292"/>
    <lineage>
        <taxon>Bacteria</taxon>
        <taxon>Pseudomonadati</taxon>
        <taxon>Ignavibacteriota</taxon>
        <taxon>Ignavibacteria</taxon>
        <taxon>Ignavibacteriales</taxon>
        <taxon>Melioribacteraceae</taxon>
        <taxon>Stygiobacter</taxon>
    </lineage>
</organism>
<dbReference type="InterPro" id="IPR037066">
    <property type="entry name" value="Plug_dom_sf"/>
</dbReference>
<reference evidence="1" key="1">
    <citation type="submission" date="2023-03" db="EMBL/GenBank/DDBJ databases">
        <title>Stygiobacter electus gen. nov., sp. nov., facultatively anaerobic thermotolerant bacterium of the class Ignavibacteria from a well of Yessentuki mineral water deposit.</title>
        <authorList>
            <person name="Podosokorskaya O.A."/>
            <person name="Elcheninov A.G."/>
            <person name="Petrova N.F."/>
            <person name="Zavarzina D.G."/>
            <person name="Kublanov I.V."/>
            <person name="Merkel A.Y."/>
        </authorList>
    </citation>
    <scope>NUCLEOTIDE SEQUENCE</scope>
    <source>
        <strain evidence="1">09-Me</strain>
    </source>
</reference>
<evidence type="ECO:0000313" key="2">
    <source>
        <dbReference type="Proteomes" id="UP001221302"/>
    </source>
</evidence>
<name>A0AAE3P114_9BACT</name>